<dbReference type="InterPro" id="IPR051603">
    <property type="entry name" value="Zinc-ADH_QOR/CCCR"/>
</dbReference>
<dbReference type="EC" id="2.3.1.41" evidence="3"/>
<dbReference type="CDD" id="cd08253">
    <property type="entry name" value="zeta_crystallin"/>
    <property type="match status" value="1"/>
</dbReference>
<reference evidence="3 4" key="1">
    <citation type="submission" date="2017-03" db="EMBL/GenBank/DDBJ databases">
        <authorList>
            <person name="Afonso C.L."/>
            <person name="Miller P.J."/>
            <person name="Scott M.A."/>
            <person name="Spackman E."/>
            <person name="Goraichik I."/>
            <person name="Dimitrov K.M."/>
            <person name="Suarez D.L."/>
            <person name="Swayne D.E."/>
        </authorList>
    </citation>
    <scope>NUCLEOTIDE SEQUENCE [LARGE SCALE GENOMIC DNA]</scope>
    <source>
        <strain evidence="3 4">CECT 7639</strain>
    </source>
</reference>
<dbReference type="SMART" id="SM00829">
    <property type="entry name" value="PKS_ER"/>
    <property type="match status" value="1"/>
</dbReference>
<dbReference type="PANTHER" id="PTHR44154">
    <property type="entry name" value="QUINONE OXIDOREDUCTASE"/>
    <property type="match status" value="1"/>
</dbReference>
<dbReference type="SUPFAM" id="SSF50129">
    <property type="entry name" value="GroES-like"/>
    <property type="match status" value="1"/>
</dbReference>
<name>A0A1Y5RX37_9RHOB</name>
<feature type="domain" description="Enoyl reductase (ER)" evidence="2">
    <location>
        <begin position="11"/>
        <end position="325"/>
    </location>
</feature>
<dbReference type="GO" id="GO:0004315">
    <property type="term" value="F:3-oxoacyl-[acyl-carrier-protein] synthase activity"/>
    <property type="evidence" value="ECO:0007669"/>
    <property type="project" value="UniProtKB-EC"/>
</dbReference>
<dbReference type="PANTHER" id="PTHR44154:SF1">
    <property type="entry name" value="QUINONE OXIDOREDUCTASE"/>
    <property type="match status" value="1"/>
</dbReference>
<accession>A0A1Y5RX37</accession>
<protein>
    <submittedName>
        <fullName evidence="3">Phthiocerol synthesis polyketide synthase type I PpsC</fullName>
        <ecNumber evidence="3">2.3.1.41</ecNumber>
    </submittedName>
</protein>
<evidence type="ECO:0000259" key="2">
    <source>
        <dbReference type="SMART" id="SM00829"/>
    </source>
</evidence>
<dbReference type="SUPFAM" id="SSF51735">
    <property type="entry name" value="NAD(P)-binding Rossmann-fold domains"/>
    <property type="match status" value="1"/>
</dbReference>
<dbReference type="InterPro" id="IPR036291">
    <property type="entry name" value="NAD(P)-bd_dom_sf"/>
</dbReference>
<dbReference type="OrthoDB" id="7355832at2"/>
<gene>
    <name evidence="3" type="primary">ppsC_2</name>
    <name evidence="3" type="ORF">TRL7639_01013</name>
</gene>
<keyword evidence="3" id="KW-0808">Transferase</keyword>
<keyword evidence="1" id="KW-0521">NADP</keyword>
<dbReference type="Pfam" id="PF08240">
    <property type="entry name" value="ADH_N"/>
    <property type="match status" value="1"/>
</dbReference>
<dbReference type="InterPro" id="IPR020843">
    <property type="entry name" value="ER"/>
</dbReference>
<dbReference type="InterPro" id="IPR011032">
    <property type="entry name" value="GroES-like_sf"/>
</dbReference>
<dbReference type="InterPro" id="IPR013149">
    <property type="entry name" value="ADH-like_C"/>
</dbReference>
<evidence type="ECO:0000313" key="3">
    <source>
        <dbReference type="EMBL" id="SLN27212.1"/>
    </source>
</evidence>
<keyword evidence="4" id="KW-1185">Reference proteome</keyword>
<organism evidence="3 4">
    <name type="scientific">Falsiruegeria litorea R37</name>
    <dbReference type="NCBI Taxonomy" id="1200284"/>
    <lineage>
        <taxon>Bacteria</taxon>
        <taxon>Pseudomonadati</taxon>
        <taxon>Pseudomonadota</taxon>
        <taxon>Alphaproteobacteria</taxon>
        <taxon>Rhodobacterales</taxon>
        <taxon>Roseobacteraceae</taxon>
        <taxon>Falsiruegeria</taxon>
    </lineage>
</organism>
<sequence length="329" mass="33735">MKAITYNAFGSAREVLTLVDMDCPAPGPGEVTVNITMSGVNPSDVKSRAGRPGLDRPAFDQIIPHSDGAGVISAVGDGVPSSRIGERAWLWNGQWKRPYGTAAEQINLPSRQAVPLPASVSDEVGATLGIPGLTAAHAVFSGGDIKGKTVLIHGGAGTVGFLAVQMAKWGGARVITTARGAGLDRAKAAGADVAIDYSAPDLAQQILTANGGQPIEKIIDVELGQNLDIDAEVIAENGRINAYGSAKDMTPTLPIFPLLFKAVTLEIVLVYLLTQSERDAAIAALTAALADGALCSPVEKIFALEDAAEAHVAVEAGGRAGAILLSTSA</sequence>
<dbReference type="EMBL" id="FWFO01000001">
    <property type="protein sequence ID" value="SLN27212.1"/>
    <property type="molecule type" value="Genomic_DNA"/>
</dbReference>
<evidence type="ECO:0000313" key="4">
    <source>
        <dbReference type="Proteomes" id="UP000193077"/>
    </source>
</evidence>
<dbReference type="Gene3D" id="3.40.50.720">
    <property type="entry name" value="NAD(P)-binding Rossmann-like Domain"/>
    <property type="match status" value="1"/>
</dbReference>
<dbReference type="InterPro" id="IPR013154">
    <property type="entry name" value="ADH-like_N"/>
</dbReference>
<dbReference type="Pfam" id="PF00107">
    <property type="entry name" value="ADH_zinc_N"/>
    <property type="match status" value="1"/>
</dbReference>
<keyword evidence="3" id="KW-0012">Acyltransferase</keyword>
<evidence type="ECO:0000256" key="1">
    <source>
        <dbReference type="ARBA" id="ARBA00022857"/>
    </source>
</evidence>
<proteinExistence type="predicted"/>
<dbReference type="Proteomes" id="UP000193077">
    <property type="component" value="Unassembled WGS sequence"/>
</dbReference>
<dbReference type="GO" id="GO:0016491">
    <property type="term" value="F:oxidoreductase activity"/>
    <property type="evidence" value="ECO:0007669"/>
    <property type="project" value="InterPro"/>
</dbReference>
<dbReference type="AlphaFoldDB" id="A0A1Y5RX37"/>
<dbReference type="Gene3D" id="3.90.180.10">
    <property type="entry name" value="Medium-chain alcohol dehydrogenases, catalytic domain"/>
    <property type="match status" value="1"/>
</dbReference>
<dbReference type="RefSeq" id="WP_085796258.1">
    <property type="nucleotide sequence ID" value="NZ_FWFO01000001.1"/>
</dbReference>